<keyword evidence="9" id="KW-1185">Reference proteome</keyword>
<dbReference type="CDD" id="cd00862">
    <property type="entry name" value="ProRS_anticodon_zinc"/>
    <property type="match status" value="1"/>
</dbReference>
<dbReference type="SUPFAM" id="SSF52954">
    <property type="entry name" value="Class II aaRS ABD-related"/>
    <property type="match status" value="1"/>
</dbReference>
<dbReference type="Proteomes" id="UP000291116">
    <property type="component" value="Unassembled WGS sequence"/>
</dbReference>
<evidence type="ECO:0000256" key="3">
    <source>
        <dbReference type="ARBA" id="ARBA00022741"/>
    </source>
</evidence>
<dbReference type="Gene3D" id="3.40.50.800">
    <property type="entry name" value="Anticodon-binding domain"/>
    <property type="match status" value="1"/>
</dbReference>
<dbReference type="FunFam" id="3.40.50.800:FF:000005">
    <property type="entry name" value="bifunctional glutamate/proline--tRNA ligase"/>
    <property type="match status" value="1"/>
</dbReference>
<dbReference type="Gene3D" id="3.30.110.30">
    <property type="entry name" value="C-terminal domain of ProRS"/>
    <property type="match status" value="1"/>
</dbReference>
<dbReference type="Gene3D" id="3.30.930.10">
    <property type="entry name" value="Bira Bifunctional Protein, Domain 2"/>
    <property type="match status" value="1"/>
</dbReference>
<dbReference type="InterPro" id="IPR017449">
    <property type="entry name" value="Pro-tRNA_synth_II"/>
</dbReference>
<keyword evidence="2" id="KW-0436">Ligase</keyword>
<evidence type="ECO:0000256" key="2">
    <source>
        <dbReference type="ARBA" id="ARBA00022598"/>
    </source>
</evidence>
<dbReference type="InterPro" id="IPR002314">
    <property type="entry name" value="aa-tRNA-synt_IIb"/>
</dbReference>
<feature type="domain" description="Aminoacyl-transfer RNA synthetases class-II family profile" evidence="7">
    <location>
        <begin position="1"/>
        <end position="196"/>
    </location>
</feature>
<dbReference type="Pfam" id="PF00587">
    <property type="entry name" value="tRNA-synt_2b"/>
    <property type="match status" value="1"/>
</dbReference>
<sequence>MVTKCGDRELEEPVAIRPTSETAMYASFKNWIQSHRDLPLRLNQWCSVVRMEVRQTNFFLRHREFLWQEGHTAFASEIEATTEVRQILELYARIYEELMAVPVVRGTKTKAETFPGAEYTETVEVFIPPTGRALQGATSHHLGQRFAKMFGIEFQDPKDPTGKSREYAYQNSWGLSTRSMAAPIMIHGDDRGLVLPPRIAGFQVVIVPVGIKKSSPDELKQEVTQKCEEYREKLAAAGLRVKVDQRDNSPGWKFNFWEMKGVPVRLEVGPKDIEKGSFIMAKRNAADPKTGKVFGSDAQVVEDVQNVLDEIHNELFAKAVAERDESIASATEWKDFNVYLNSGKMILIPFCGDPACEDMIKAKSKDEASEAEVMGGLKMGAKSLCVPMEDKFQNACPETCINPNCPSGVKVEKWTLFGRSY</sequence>
<evidence type="ECO:0000256" key="5">
    <source>
        <dbReference type="ARBA" id="ARBA00022917"/>
    </source>
</evidence>
<dbReference type="Pfam" id="PF09180">
    <property type="entry name" value="ProRS-C_1"/>
    <property type="match status" value="1"/>
</dbReference>
<accession>A0A448ZIJ1</accession>
<dbReference type="GO" id="GO:0017101">
    <property type="term" value="C:aminoacyl-tRNA synthetase multienzyme complex"/>
    <property type="evidence" value="ECO:0007669"/>
    <property type="project" value="TreeGrafter"/>
</dbReference>
<gene>
    <name evidence="8" type="ORF">PSNMU_V1.4_AUG-EV-PASAV3_0088140</name>
</gene>
<keyword evidence="3" id="KW-0547">Nucleotide-binding</keyword>
<dbReference type="InterPro" id="IPR036621">
    <property type="entry name" value="Anticodon-bd_dom_sf"/>
</dbReference>
<dbReference type="InterPro" id="IPR006195">
    <property type="entry name" value="aa-tRNA-synth_II"/>
</dbReference>
<dbReference type="SUPFAM" id="SSF64586">
    <property type="entry name" value="C-terminal domain of ProRS"/>
    <property type="match status" value="1"/>
</dbReference>
<dbReference type="PROSITE" id="PS50862">
    <property type="entry name" value="AA_TRNA_LIGASE_II"/>
    <property type="match status" value="1"/>
</dbReference>
<keyword evidence="4" id="KW-0067">ATP-binding</keyword>
<dbReference type="InterPro" id="IPR016061">
    <property type="entry name" value="Pro-tRNA_ligase_II_C"/>
</dbReference>
<evidence type="ECO:0000256" key="6">
    <source>
        <dbReference type="ARBA" id="ARBA00023146"/>
    </source>
</evidence>
<dbReference type="SMART" id="SM00946">
    <property type="entry name" value="ProRS-C_1"/>
    <property type="match status" value="1"/>
</dbReference>
<dbReference type="GO" id="GO:0004827">
    <property type="term" value="F:proline-tRNA ligase activity"/>
    <property type="evidence" value="ECO:0007669"/>
    <property type="project" value="UniProtKB-EC"/>
</dbReference>
<evidence type="ECO:0000313" key="9">
    <source>
        <dbReference type="Proteomes" id="UP000291116"/>
    </source>
</evidence>
<dbReference type="InterPro" id="IPR004154">
    <property type="entry name" value="Anticodon-bd"/>
</dbReference>
<dbReference type="GO" id="GO:0005737">
    <property type="term" value="C:cytoplasm"/>
    <property type="evidence" value="ECO:0007669"/>
    <property type="project" value="InterPro"/>
</dbReference>
<reference evidence="8 9" key="1">
    <citation type="submission" date="2019-01" db="EMBL/GenBank/DDBJ databases">
        <authorList>
            <person name="Ferrante I. M."/>
        </authorList>
    </citation>
    <scope>NUCLEOTIDE SEQUENCE [LARGE SCALE GENOMIC DNA]</scope>
    <source>
        <strain evidence="8 9">B856</strain>
    </source>
</reference>
<dbReference type="OrthoDB" id="1350766at2759"/>
<evidence type="ECO:0000256" key="4">
    <source>
        <dbReference type="ARBA" id="ARBA00022840"/>
    </source>
</evidence>
<dbReference type="GO" id="GO:0005524">
    <property type="term" value="F:ATP binding"/>
    <property type="evidence" value="ECO:0007669"/>
    <property type="project" value="UniProtKB-KW"/>
</dbReference>
<evidence type="ECO:0000256" key="1">
    <source>
        <dbReference type="ARBA" id="ARBA00012831"/>
    </source>
</evidence>
<dbReference type="AlphaFoldDB" id="A0A448ZIJ1"/>
<dbReference type="PANTHER" id="PTHR43382:SF2">
    <property type="entry name" value="BIFUNCTIONAL GLUTAMATE_PROLINE--TRNA LIGASE"/>
    <property type="match status" value="1"/>
</dbReference>
<dbReference type="InterPro" id="IPR045864">
    <property type="entry name" value="aa-tRNA-synth_II/BPL/LPL"/>
</dbReference>
<evidence type="ECO:0000313" key="8">
    <source>
        <dbReference type="EMBL" id="VEU41869.1"/>
    </source>
</evidence>
<keyword evidence="6" id="KW-0030">Aminoacyl-tRNA synthetase</keyword>
<dbReference type="GO" id="GO:0006433">
    <property type="term" value="P:prolyl-tRNA aminoacylation"/>
    <property type="evidence" value="ECO:0007669"/>
    <property type="project" value="InterPro"/>
</dbReference>
<name>A0A448ZIJ1_9STRA</name>
<evidence type="ECO:0000259" key="7">
    <source>
        <dbReference type="PROSITE" id="PS50862"/>
    </source>
</evidence>
<keyword evidence="5" id="KW-0648">Protein biosynthesis</keyword>
<dbReference type="EC" id="6.1.1.15" evidence="1"/>
<dbReference type="SUPFAM" id="SSF55681">
    <property type="entry name" value="Class II aaRS and biotin synthetases"/>
    <property type="match status" value="1"/>
</dbReference>
<dbReference type="PANTHER" id="PTHR43382">
    <property type="entry name" value="PROLYL-TRNA SYNTHETASE"/>
    <property type="match status" value="1"/>
</dbReference>
<dbReference type="FunFam" id="3.30.110.30:FF:000001">
    <property type="entry name" value="Bifunctional glutamate/proline--tRNA ligase"/>
    <property type="match status" value="1"/>
</dbReference>
<protein>
    <recommendedName>
        <fullName evidence="1">proline--tRNA ligase</fullName>
        <ecNumber evidence="1">6.1.1.15</ecNumber>
    </recommendedName>
</protein>
<organism evidence="8 9">
    <name type="scientific">Pseudo-nitzschia multistriata</name>
    <dbReference type="NCBI Taxonomy" id="183589"/>
    <lineage>
        <taxon>Eukaryota</taxon>
        <taxon>Sar</taxon>
        <taxon>Stramenopiles</taxon>
        <taxon>Ochrophyta</taxon>
        <taxon>Bacillariophyta</taxon>
        <taxon>Bacillariophyceae</taxon>
        <taxon>Bacillariophycidae</taxon>
        <taxon>Bacillariales</taxon>
        <taxon>Bacillariaceae</taxon>
        <taxon>Pseudo-nitzschia</taxon>
    </lineage>
</organism>
<proteinExistence type="predicted"/>
<dbReference type="InterPro" id="IPR004499">
    <property type="entry name" value="Pro-tRNA-ligase_IIa_arc-type"/>
</dbReference>
<dbReference type="Pfam" id="PF03129">
    <property type="entry name" value="HGTP_anticodon"/>
    <property type="match status" value="1"/>
</dbReference>
<dbReference type="EMBL" id="CAACVS010000393">
    <property type="protein sequence ID" value="VEU41869.1"/>
    <property type="molecule type" value="Genomic_DNA"/>
</dbReference>